<reference evidence="1" key="2">
    <citation type="journal article" date="2022" name="New Phytol.">
        <title>Evolutionary transition to the ectomycorrhizal habit in the genomes of a hyperdiverse lineage of mushroom-forming fungi.</title>
        <authorList>
            <person name="Looney B."/>
            <person name="Miyauchi S."/>
            <person name="Morin E."/>
            <person name="Drula E."/>
            <person name="Courty P.E."/>
            <person name="Kohler A."/>
            <person name="Kuo A."/>
            <person name="LaButti K."/>
            <person name="Pangilinan J."/>
            <person name="Lipzen A."/>
            <person name="Riley R."/>
            <person name="Andreopoulos W."/>
            <person name="He G."/>
            <person name="Johnson J."/>
            <person name="Nolan M."/>
            <person name="Tritt A."/>
            <person name="Barry K.W."/>
            <person name="Grigoriev I.V."/>
            <person name="Nagy L.G."/>
            <person name="Hibbett D."/>
            <person name="Henrissat B."/>
            <person name="Matheny P.B."/>
            <person name="Labbe J."/>
            <person name="Martin F.M."/>
        </authorList>
    </citation>
    <scope>NUCLEOTIDE SEQUENCE</scope>
    <source>
        <strain evidence="1">EC-137</strain>
    </source>
</reference>
<gene>
    <name evidence="1" type="ORF">K488DRAFT_43774</name>
</gene>
<proteinExistence type="predicted"/>
<keyword evidence="2" id="KW-1185">Reference proteome</keyword>
<protein>
    <submittedName>
        <fullName evidence="1">Alpha/Beta hydrolase protein</fullName>
    </submittedName>
</protein>
<evidence type="ECO:0000313" key="2">
    <source>
        <dbReference type="Proteomes" id="UP000814128"/>
    </source>
</evidence>
<dbReference type="Proteomes" id="UP000814128">
    <property type="component" value="Unassembled WGS sequence"/>
</dbReference>
<name>A0ACB8QTZ4_9AGAM</name>
<reference evidence="1" key="1">
    <citation type="submission" date="2021-02" db="EMBL/GenBank/DDBJ databases">
        <authorList>
            <consortium name="DOE Joint Genome Institute"/>
            <person name="Ahrendt S."/>
            <person name="Looney B.P."/>
            <person name="Miyauchi S."/>
            <person name="Morin E."/>
            <person name="Drula E."/>
            <person name="Courty P.E."/>
            <person name="Chicoki N."/>
            <person name="Fauchery L."/>
            <person name="Kohler A."/>
            <person name="Kuo A."/>
            <person name="Labutti K."/>
            <person name="Pangilinan J."/>
            <person name="Lipzen A."/>
            <person name="Riley R."/>
            <person name="Andreopoulos W."/>
            <person name="He G."/>
            <person name="Johnson J."/>
            <person name="Barry K.W."/>
            <person name="Grigoriev I.V."/>
            <person name="Nagy L."/>
            <person name="Hibbett D."/>
            <person name="Henrissat B."/>
            <person name="Matheny P.B."/>
            <person name="Labbe J."/>
            <person name="Martin F."/>
        </authorList>
    </citation>
    <scope>NUCLEOTIDE SEQUENCE</scope>
    <source>
        <strain evidence="1">EC-137</strain>
    </source>
</reference>
<keyword evidence="1" id="KW-0378">Hydrolase</keyword>
<organism evidence="1 2">
    <name type="scientific">Vararia minispora EC-137</name>
    <dbReference type="NCBI Taxonomy" id="1314806"/>
    <lineage>
        <taxon>Eukaryota</taxon>
        <taxon>Fungi</taxon>
        <taxon>Dikarya</taxon>
        <taxon>Basidiomycota</taxon>
        <taxon>Agaricomycotina</taxon>
        <taxon>Agaricomycetes</taxon>
        <taxon>Russulales</taxon>
        <taxon>Lachnocladiaceae</taxon>
        <taxon>Vararia</taxon>
    </lineage>
</organism>
<evidence type="ECO:0000313" key="1">
    <source>
        <dbReference type="EMBL" id="KAI0035215.1"/>
    </source>
</evidence>
<comment type="caution">
    <text evidence="1">The sequence shown here is derived from an EMBL/GenBank/DDBJ whole genome shotgun (WGS) entry which is preliminary data.</text>
</comment>
<sequence length="287" mass="32469">MTTSRKTTKLVIPHSSAEGINLVGLLEQLDPEAPTEGQRVALILHGTMGHKDYLFQKRLAQRLPIDSFRFDFRGAFESGGQWKYAAFWADVEDLRVVVRHLTSTYGYVVDLLVGHSRGSVVAMLWICNSEEGKNIGGFVNVSGRYRMDVTTDHLPRYMPSFDEKGFYDWHVTVARQPVVGRFTLRDMEEFAALDTSLVWDKFPARTDVLSIHGLADKVVPVYDATIYARAYGTRNPGTHNLHLVENGDHNLSGHFDEVVSIILDWWAKHGNRELKTGVWGTGSRHRL</sequence>
<accession>A0ACB8QTZ4</accession>
<dbReference type="EMBL" id="MU273488">
    <property type="protein sequence ID" value="KAI0035215.1"/>
    <property type="molecule type" value="Genomic_DNA"/>
</dbReference>